<dbReference type="AlphaFoldDB" id="A0A420RVH2"/>
<dbReference type="InterPro" id="IPR025248">
    <property type="entry name" value="DUF4007"/>
</dbReference>
<dbReference type="EMBL" id="MRDB01000146">
    <property type="protein sequence ID" value="RKL20935.1"/>
    <property type="molecule type" value="Genomic_DNA"/>
</dbReference>
<comment type="caution">
    <text evidence="2">The sequence shown here is derived from an EMBL/GenBank/DDBJ whole genome shotgun (WGS) entry which is preliminary data.</text>
</comment>
<proteinExistence type="predicted"/>
<sequence>MTSIPLPPLVQFSGHETFPLRQLWLRKAYDAAVEGEGRPAKEVFAPEVGIRRFGVGKNMVAAIRHWAMACDVMTEARDGRISIGTTGHALFGSGGLDPFLERPATAWWVHWLLAGRAQRSTTWWWVFNQGAQHAFDVERLTDSLKSTVEQAGHKTSRVTLKRDVEVCLRCYAAKRDGRGGDEAVEPLLSELGLINEGAGGSFSFLRSSQRSLPDGIFAMALLEFWAERDLRLGTGQATLSFEAISHEYGSPGRVFKLDERGIEDRLSGLESLTDGQLRWTDTAGTYSGRLMASNARPMVQVASRFQRSVQLESDLAREDALDGYVLHGSGELALETTARYVASSQQRAFTWTGPYGGGKSTLALALAQLSGGTPQVRKRAKAALGLDAASEVTRAFGGRKAWAVIPLVGRRQSLEAALSQAIDKYAPLRGAKRMREGVRDVVGELIKRAENPDVGGVLVILDEMGKLLEAAAAAGEDIYLLQELAEAASRCEGRLVIVGVLHQAFEQYVGRSHRGIQAEWAKVQGRFVDIPVVAGTDEVIGLIGGAIESEQAHPKSLKVSRSIADQIRLRRPSSPPTLAAALDACWPLHPVTAALLGPCSRRRFGQNERSVFGFLSSSEPLGFQEFLRGQTGEISSVYSPARFWDYLRVNFEPAILASADGHRWAVASDAIERVEARFHELHVALIKTIALIDMFRNGSGVAATNEVLQQSIPGHSSKDIAGALADLVTSSVAVYRKHLSAWAVYAGSDFDIEAAVEQAKGKRTLSIDQQFRQVGTLPALSARKHYFLTGTLRWFERVVATPKAAGDMLDSSRESTAGRFILLVPDEETTPQALRDAAMALVKRCEDSLNAIGVPKLHLGLAEQATELAALEQVAKATPQLDGDAVARREISARLEHARHALDADLREAFSTATWH</sequence>
<dbReference type="Pfam" id="PF13182">
    <property type="entry name" value="DUF4007"/>
    <property type="match status" value="1"/>
</dbReference>
<feature type="non-terminal residue" evidence="2">
    <location>
        <position position="916"/>
    </location>
</feature>
<evidence type="ECO:0000313" key="2">
    <source>
        <dbReference type="EMBL" id="RKL20935.1"/>
    </source>
</evidence>
<reference evidence="2 3" key="1">
    <citation type="journal article" date="2018" name="Sci. Rep.">
        <title>Characterisation of pathogen-specific regions and novel effector candidates in Fusarium oxysporum f. sp. cepae.</title>
        <authorList>
            <person name="Armitage A.D."/>
            <person name="Taylor A."/>
            <person name="Sobczyk M.K."/>
            <person name="Baxter L."/>
            <person name="Greenfield B.P."/>
            <person name="Bates H.J."/>
            <person name="Wilson F."/>
            <person name="Jackson A.C."/>
            <person name="Ott S."/>
            <person name="Harrison R.J."/>
            <person name="Clarkson J.P."/>
        </authorList>
    </citation>
    <scope>NUCLEOTIDE SEQUENCE [LARGE SCALE GENOMIC DNA]</scope>
    <source>
        <strain evidence="2 3">Fp_A8</strain>
    </source>
</reference>
<name>A0A420RVH2_GIBIN</name>
<evidence type="ECO:0000259" key="1">
    <source>
        <dbReference type="Pfam" id="PF13182"/>
    </source>
</evidence>
<dbReference type="SUPFAM" id="SSF52540">
    <property type="entry name" value="P-loop containing nucleoside triphosphate hydrolases"/>
    <property type="match status" value="1"/>
</dbReference>
<organism evidence="2 3">
    <name type="scientific">Gibberella intermedia</name>
    <name type="common">Bulb rot disease fungus</name>
    <name type="synonym">Fusarium proliferatum</name>
    <dbReference type="NCBI Taxonomy" id="948311"/>
    <lineage>
        <taxon>Eukaryota</taxon>
        <taxon>Fungi</taxon>
        <taxon>Dikarya</taxon>
        <taxon>Ascomycota</taxon>
        <taxon>Pezizomycotina</taxon>
        <taxon>Sordariomycetes</taxon>
        <taxon>Hypocreomycetidae</taxon>
        <taxon>Hypocreales</taxon>
        <taxon>Nectriaceae</taxon>
        <taxon>Fusarium</taxon>
        <taxon>Fusarium fujikuroi species complex</taxon>
    </lineage>
</organism>
<feature type="domain" description="DUF4007" evidence="1">
    <location>
        <begin position="12"/>
        <end position="286"/>
    </location>
</feature>
<dbReference type="InterPro" id="IPR027417">
    <property type="entry name" value="P-loop_NTPase"/>
</dbReference>
<protein>
    <recommendedName>
        <fullName evidence="1">DUF4007 domain-containing protein</fullName>
    </recommendedName>
</protein>
<gene>
    <name evidence="2" type="ORF">BFJ72_g14943</name>
</gene>
<accession>A0A420RVH2</accession>
<evidence type="ECO:0000313" key="3">
    <source>
        <dbReference type="Proteomes" id="UP000283569"/>
    </source>
</evidence>
<dbReference type="Proteomes" id="UP000283569">
    <property type="component" value="Unassembled WGS sequence"/>
</dbReference>